<evidence type="ECO:0000256" key="3">
    <source>
        <dbReference type="ARBA" id="ARBA00022833"/>
    </source>
</evidence>
<evidence type="ECO:0000313" key="8">
    <source>
        <dbReference type="Proteomes" id="UP000077755"/>
    </source>
</evidence>
<evidence type="ECO:0000256" key="1">
    <source>
        <dbReference type="ARBA" id="ARBA00022723"/>
    </source>
</evidence>
<feature type="region of interest" description="Disordered" evidence="5">
    <location>
        <begin position="229"/>
        <end position="255"/>
    </location>
</feature>
<dbReference type="Pfam" id="PF04434">
    <property type="entry name" value="SWIM"/>
    <property type="match status" value="1"/>
</dbReference>
<dbReference type="InterPro" id="IPR006564">
    <property type="entry name" value="Znf_PMZ"/>
</dbReference>
<proteinExistence type="predicted"/>
<dbReference type="PANTHER" id="PTHR31973">
    <property type="entry name" value="POLYPROTEIN, PUTATIVE-RELATED"/>
    <property type="match status" value="1"/>
</dbReference>
<name>A0AAF0X692_DAUCS</name>
<keyword evidence="3" id="KW-0862">Zinc</keyword>
<gene>
    <name evidence="7" type="ORF">DCAR_0519922</name>
</gene>
<evidence type="ECO:0000256" key="4">
    <source>
        <dbReference type="PROSITE-ProRule" id="PRU00325"/>
    </source>
</evidence>
<sequence length="324" mass="37223">MPTYPEAFRAAMKDLEKASKRAYEKMQEFDPKVWSKAYFETHAKTDSTENNISECFNSWILKTRYMPLIDMLAEIHDMIMESVECTVKWDGNKNFQVKWRGIGFCVNLQEQTCSCRVWELTGLPCAHAICAIQRMRLNPYDYVSHYFKKETYMRCYSHCLEVLRGSPFWEEVEGDDVLPPPIVKQVRGRPKKQRRREGWEGRDGTASRGNMARLTRQGKVMHCSNCKKRGHNRTRCPDPVQAAPPKSARGRKRKVTDEEQEIAAKMEMQGNEVETGEAELMEEALMNSTPPASTPMRSHRLAQGSQNTMDSEIGNASSAVFVSF</sequence>
<dbReference type="InterPro" id="IPR007527">
    <property type="entry name" value="Znf_SWIM"/>
</dbReference>
<keyword evidence="2 4" id="KW-0863">Zinc-finger</keyword>
<dbReference type="PANTHER" id="PTHR31973:SF187">
    <property type="entry name" value="MUTATOR TRANSPOSASE MUDRA PROTEIN"/>
    <property type="match status" value="1"/>
</dbReference>
<feature type="compositionally biased region" description="Basic and acidic residues" evidence="5">
    <location>
        <begin position="196"/>
        <end position="205"/>
    </location>
</feature>
<protein>
    <recommendedName>
        <fullName evidence="6">SWIM-type domain-containing protein</fullName>
    </recommendedName>
</protein>
<dbReference type="SMART" id="SM00575">
    <property type="entry name" value="ZnF_PMZ"/>
    <property type="match status" value="1"/>
</dbReference>
<dbReference type="EMBL" id="CP093347">
    <property type="protein sequence ID" value="WOH00556.1"/>
    <property type="molecule type" value="Genomic_DNA"/>
</dbReference>
<evidence type="ECO:0000256" key="2">
    <source>
        <dbReference type="ARBA" id="ARBA00022771"/>
    </source>
</evidence>
<evidence type="ECO:0000313" key="7">
    <source>
        <dbReference type="EMBL" id="WOH00556.1"/>
    </source>
</evidence>
<dbReference type="AlphaFoldDB" id="A0AAF0X692"/>
<keyword evidence="8" id="KW-1185">Reference proteome</keyword>
<keyword evidence="1" id="KW-0479">Metal-binding</keyword>
<reference evidence="7" key="2">
    <citation type="submission" date="2022-03" db="EMBL/GenBank/DDBJ databases">
        <title>Draft title - Genomic analysis of global carrot germplasm unveils the trajectory of domestication and the origin of high carotenoid orange carrot.</title>
        <authorList>
            <person name="Iorizzo M."/>
            <person name="Ellison S."/>
            <person name="Senalik D."/>
            <person name="Macko-Podgorni A."/>
            <person name="Grzebelus D."/>
            <person name="Bostan H."/>
            <person name="Rolling W."/>
            <person name="Curaba J."/>
            <person name="Simon P."/>
        </authorList>
    </citation>
    <scope>NUCLEOTIDE SEQUENCE</scope>
    <source>
        <tissue evidence="7">Leaf</tissue>
    </source>
</reference>
<dbReference type="Proteomes" id="UP000077755">
    <property type="component" value="Chromosome 5"/>
</dbReference>
<dbReference type="PROSITE" id="PS50966">
    <property type="entry name" value="ZF_SWIM"/>
    <property type="match status" value="1"/>
</dbReference>
<evidence type="ECO:0000256" key="5">
    <source>
        <dbReference type="SAM" id="MobiDB-lite"/>
    </source>
</evidence>
<feature type="domain" description="SWIM-type" evidence="6">
    <location>
        <begin position="104"/>
        <end position="136"/>
    </location>
</feature>
<organism evidence="7 8">
    <name type="scientific">Daucus carota subsp. sativus</name>
    <name type="common">Carrot</name>
    <dbReference type="NCBI Taxonomy" id="79200"/>
    <lineage>
        <taxon>Eukaryota</taxon>
        <taxon>Viridiplantae</taxon>
        <taxon>Streptophyta</taxon>
        <taxon>Embryophyta</taxon>
        <taxon>Tracheophyta</taxon>
        <taxon>Spermatophyta</taxon>
        <taxon>Magnoliopsida</taxon>
        <taxon>eudicotyledons</taxon>
        <taxon>Gunneridae</taxon>
        <taxon>Pentapetalae</taxon>
        <taxon>asterids</taxon>
        <taxon>campanulids</taxon>
        <taxon>Apiales</taxon>
        <taxon>Apiaceae</taxon>
        <taxon>Apioideae</taxon>
        <taxon>Scandiceae</taxon>
        <taxon>Daucinae</taxon>
        <taxon>Daucus</taxon>
        <taxon>Daucus sect. Daucus</taxon>
    </lineage>
</organism>
<feature type="compositionally biased region" description="Basic residues" evidence="5">
    <location>
        <begin position="186"/>
        <end position="195"/>
    </location>
</feature>
<dbReference type="GO" id="GO:0008270">
    <property type="term" value="F:zinc ion binding"/>
    <property type="evidence" value="ECO:0007669"/>
    <property type="project" value="UniProtKB-KW"/>
</dbReference>
<evidence type="ECO:0000259" key="6">
    <source>
        <dbReference type="PROSITE" id="PS50966"/>
    </source>
</evidence>
<feature type="region of interest" description="Disordered" evidence="5">
    <location>
        <begin position="186"/>
        <end position="210"/>
    </location>
</feature>
<reference evidence="7" key="1">
    <citation type="journal article" date="2016" name="Nat. Genet.">
        <title>A high-quality carrot genome assembly provides new insights into carotenoid accumulation and asterid genome evolution.</title>
        <authorList>
            <person name="Iorizzo M."/>
            <person name="Ellison S."/>
            <person name="Senalik D."/>
            <person name="Zeng P."/>
            <person name="Satapoomin P."/>
            <person name="Huang J."/>
            <person name="Bowman M."/>
            <person name="Iovene M."/>
            <person name="Sanseverino W."/>
            <person name="Cavagnaro P."/>
            <person name="Yildiz M."/>
            <person name="Macko-Podgorni A."/>
            <person name="Moranska E."/>
            <person name="Grzebelus E."/>
            <person name="Grzebelus D."/>
            <person name="Ashrafi H."/>
            <person name="Zheng Z."/>
            <person name="Cheng S."/>
            <person name="Spooner D."/>
            <person name="Van Deynze A."/>
            <person name="Simon P."/>
        </authorList>
    </citation>
    <scope>NUCLEOTIDE SEQUENCE</scope>
    <source>
        <tissue evidence="7">Leaf</tissue>
    </source>
</reference>
<accession>A0AAF0X692</accession>